<organism evidence="3 4">
    <name type="scientific">Diploptera punctata</name>
    <name type="common">Pacific beetle cockroach</name>
    <dbReference type="NCBI Taxonomy" id="6984"/>
    <lineage>
        <taxon>Eukaryota</taxon>
        <taxon>Metazoa</taxon>
        <taxon>Ecdysozoa</taxon>
        <taxon>Arthropoda</taxon>
        <taxon>Hexapoda</taxon>
        <taxon>Insecta</taxon>
        <taxon>Pterygota</taxon>
        <taxon>Neoptera</taxon>
        <taxon>Polyneoptera</taxon>
        <taxon>Dictyoptera</taxon>
        <taxon>Blattodea</taxon>
        <taxon>Blaberoidea</taxon>
        <taxon>Blaberidae</taxon>
        <taxon>Diplopterinae</taxon>
        <taxon>Diploptera</taxon>
    </lineage>
</organism>
<proteinExistence type="predicted"/>
<reference evidence="3" key="1">
    <citation type="journal article" date="2023" name="IScience">
        <title>Live-bearing cockroach genome reveals convergent evolutionary mechanisms linked to viviparity in insects and beyond.</title>
        <authorList>
            <person name="Fouks B."/>
            <person name="Harrison M.C."/>
            <person name="Mikhailova A.A."/>
            <person name="Marchal E."/>
            <person name="English S."/>
            <person name="Carruthers M."/>
            <person name="Jennings E.C."/>
            <person name="Chiamaka E.L."/>
            <person name="Frigard R.A."/>
            <person name="Pippel M."/>
            <person name="Attardo G.M."/>
            <person name="Benoit J.B."/>
            <person name="Bornberg-Bauer E."/>
            <person name="Tobe S.S."/>
        </authorList>
    </citation>
    <scope>NUCLEOTIDE SEQUENCE</scope>
    <source>
        <strain evidence="3">Stay&amp;Tobe</strain>
    </source>
</reference>
<evidence type="ECO:0000313" key="4">
    <source>
        <dbReference type="Proteomes" id="UP001233999"/>
    </source>
</evidence>
<keyword evidence="4" id="KW-1185">Reference proteome</keyword>
<sequence>MLKTSSYSRDAPSEDPSEKGIPIQRRFDWNSVRASTLLYSYFLISFPTYFTNKIWSLTKKMELYEHEKIQKSYVLFQQNNHKISYKRTVLINITINEAVKIKSDVSKFECFLLDSVMKILL</sequence>
<name>A0AAD7ZF00_DIPPU</name>
<evidence type="ECO:0000313" key="3">
    <source>
        <dbReference type="EMBL" id="KAJ9579105.1"/>
    </source>
</evidence>
<dbReference type="Proteomes" id="UP001233999">
    <property type="component" value="Unassembled WGS sequence"/>
</dbReference>
<keyword evidence="2" id="KW-0472">Membrane</keyword>
<keyword evidence="2" id="KW-0812">Transmembrane</keyword>
<keyword evidence="2" id="KW-1133">Transmembrane helix</keyword>
<reference evidence="3" key="2">
    <citation type="submission" date="2023-05" db="EMBL/GenBank/DDBJ databases">
        <authorList>
            <person name="Fouks B."/>
        </authorList>
    </citation>
    <scope>NUCLEOTIDE SEQUENCE</scope>
    <source>
        <strain evidence="3">Stay&amp;Tobe</strain>
        <tissue evidence="3">Testes</tissue>
    </source>
</reference>
<dbReference type="EMBL" id="JASPKZ010008686">
    <property type="protein sequence ID" value="KAJ9579105.1"/>
    <property type="molecule type" value="Genomic_DNA"/>
</dbReference>
<gene>
    <name evidence="3" type="ORF">L9F63_024786</name>
</gene>
<protein>
    <submittedName>
        <fullName evidence="3">Uncharacterized protein</fullName>
    </submittedName>
</protein>
<dbReference type="AlphaFoldDB" id="A0AAD7ZF00"/>
<comment type="caution">
    <text evidence="3">The sequence shown here is derived from an EMBL/GenBank/DDBJ whole genome shotgun (WGS) entry which is preliminary data.</text>
</comment>
<accession>A0AAD7ZF00</accession>
<feature type="transmembrane region" description="Helical" evidence="2">
    <location>
        <begin position="32"/>
        <end position="51"/>
    </location>
</feature>
<evidence type="ECO:0000256" key="2">
    <source>
        <dbReference type="SAM" id="Phobius"/>
    </source>
</evidence>
<feature type="region of interest" description="Disordered" evidence="1">
    <location>
        <begin position="1"/>
        <end position="21"/>
    </location>
</feature>
<feature type="non-terminal residue" evidence="3">
    <location>
        <position position="121"/>
    </location>
</feature>
<evidence type="ECO:0000256" key="1">
    <source>
        <dbReference type="SAM" id="MobiDB-lite"/>
    </source>
</evidence>